<dbReference type="NCBIfam" id="NF011403">
    <property type="entry name" value="PRK14828.1"/>
    <property type="match status" value="1"/>
</dbReference>
<comment type="caution">
    <text evidence="5">Lacks conserved residue(s) required for the propagation of feature annotation.</text>
</comment>
<keyword evidence="1 5" id="KW-0808">Transferase</keyword>
<feature type="binding site" evidence="5">
    <location>
        <begin position="78"/>
        <end position="80"/>
    </location>
    <ligand>
        <name>substrate</name>
    </ligand>
</feature>
<gene>
    <name evidence="6" type="ORF">EBM89_18715</name>
</gene>
<keyword evidence="3 5" id="KW-0460">Magnesium</keyword>
<accession>A0A3M2INS4</accession>
<dbReference type="InterPro" id="IPR036424">
    <property type="entry name" value="UPP_synth-like_sf"/>
</dbReference>
<dbReference type="NCBIfam" id="TIGR00055">
    <property type="entry name" value="uppS"/>
    <property type="match status" value="1"/>
</dbReference>
<dbReference type="RefSeq" id="WP_122151133.1">
    <property type="nucleotide sequence ID" value="NZ_RFFI01000155.1"/>
</dbReference>
<feature type="binding site" evidence="5">
    <location>
        <position position="202"/>
    </location>
    <ligand>
        <name>substrate</name>
    </ligand>
</feature>
<dbReference type="Pfam" id="PF01255">
    <property type="entry name" value="Prenyltransf"/>
    <property type="match status" value="1"/>
</dbReference>
<dbReference type="InterPro" id="IPR001441">
    <property type="entry name" value="UPP_synth-like"/>
</dbReference>
<dbReference type="EC" id="2.5.1.-" evidence="5"/>
<feature type="binding site" evidence="5">
    <location>
        <begin position="34"/>
        <end position="37"/>
    </location>
    <ligand>
        <name>substrate</name>
    </ligand>
</feature>
<dbReference type="GO" id="GO:0033850">
    <property type="term" value="F:Z-farnesyl diphosphate synthase activity"/>
    <property type="evidence" value="ECO:0007669"/>
    <property type="project" value="TreeGrafter"/>
</dbReference>
<dbReference type="GO" id="GO:0000287">
    <property type="term" value="F:magnesium ion binding"/>
    <property type="evidence" value="ECO:0007669"/>
    <property type="project" value="UniProtKB-UniRule"/>
</dbReference>
<dbReference type="Proteomes" id="UP000269289">
    <property type="component" value="Unassembled WGS sequence"/>
</dbReference>
<comment type="subunit">
    <text evidence="5">Homodimer.</text>
</comment>
<dbReference type="EMBL" id="RFFI01000155">
    <property type="protein sequence ID" value="RMI03687.1"/>
    <property type="molecule type" value="Genomic_DNA"/>
</dbReference>
<keyword evidence="7" id="KW-1185">Reference proteome</keyword>
<evidence type="ECO:0000256" key="4">
    <source>
        <dbReference type="ARBA" id="ARBA00038453"/>
    </source>
</evidence>
<evidence type="ECO:0000256" key="2">
    <source>
        <dbReference type="ARBA" id="ARBA00022723"/>
    </source>
</evidence>
<feature type="binding site" evidence="5">
    <location>
        <position position="33"/>
    </location>
    <ligand>
        <name>Mg(2+)</name>
        <dbReference type="ChEBI" id="CHEBI:18420"/>
    </ligand>
</feature>
<dbReference type="Gene3D" id="3.40.1180.10">
    <property type="entry name" value="Decaprenyl diphosphate synthase-like"/>
    <property type="match status" value="1"/>
</dbReference>
<evidence type="ECO:0000313" key="6">
    <source>
        <dbReference type="EMBL" id="RMI03687.1"/>
    </source>
</evidence>
<dbReference type="PANTHER" id="PTHR10291">
    <property type="entry name" value="DEHYDRODOLICHYL DIPHOSPHATE SYNTHASE FAMILY MEMBER"/>
    <property type="match status" value="1"/>
</dbReference>
<dbReference type="GO" id="GO:0005886">
    <property type="term" value="C:plasma membrane"/>
    <property type="evidence" value="ECO:0007669"/>
    <property type="project" value="TreeGrafter"/>
</dbReference>
<dbReference type="PANTHER" id="PTHR10291:SF43">
    <property type="entry name" value="DEHYDRODOLICHYL DIPHOSPHATE SYNTHASE COMPLEX SUBUNIT DHDDS"/>
    <property type="match status" value="1"/>
</dbReference>
<proteinExistence type="inferred from homology"/>
<name>A0A3M2INS4_9CELL</name>
<keyword evidence="2 5" id="KW-0479">Metal-binding</keyword>
<feature type="binding site" evidence="5">
    <location>
        <position position="221"/>
    </location>
    <ligand>
        <name>Mg(2+)</name>
        <dbReference type="ChEBI" id="CHEBI:18420"/>
    </ligand>
</feature>
<dbReference type="GO" id="GO:0016094">
    <property type="term" value="P:polyprenol biosynthetic process"/>
    <property type="evidence" value="ECO:0007669"/>
    <property type="project" value="TreeGrafter"/>
</dbReference>
<feature type="binding site" evidence="5">
    <location>
        <position position="38"/>
    </location>
    <ligand>
        <name>substrate</name>
    </ligand>
</feature>
<dbReference type="GO" id="GO:0045547">
    <property type="term" value="F:ditrans,polycis-polyprenyl diphosphate synthase [(2E,6E)-farnesyl diphosphate specific] activity"/>
    <property type="evidence" value="ECO:0007669"/>
    <property type="project" value="TreeGrafter"/>
</dbReference>
<evidence type="ECO:0000313" key="7">
    <source>
        <dbReference type="Proteomes" id="UP000269289"/>
    </source>
</evidence>
<protein>
    <recommendedName>
        <fullName evidence="5">Isoprenyl transferase</fullName>
        <ecNumber evidence="5">2.5.1.-</ecNumber>
    </recommendedName>
</protein>
<evidence type="ECO:0000256" key="1">
    <source>
        <dbReference type="ARBA" id="ARBA00022679"/>
    </source>
</evidence>
<reference evidence="6 7" key="1">
    <citation type="submission" date="2018-10" db="EMBL/GenBank/DDBJ databases">
        <title>Isolation, diversity and antifungal activity of actinobacteria from wheat.</title>
        <authorList>
            <person name="Han C."/>
        </authorList>
    </citation>
    <scope>NUCLEOTIDE SEQUENCE [LARGE SCALE GENOMIC DNA]</scope>
    <source>
        <strain evidence="6 7">NEAU-YY56</strain>
    </source>
</reference>
<sequence>MHLPHPLYGLYERRLAASLPRDRVPRHVGVILDGNRRWAKQLGESTATGHRRGADRIADLLGWSEEVGVEVVTLWMLSTDNLTRDPDELAALLGIIEDVVRELAATRRWRLQAVGALDLLPERTRQVLSDAQAATADVDGLHVNVAIGYGGRKEIADAVRSYLVDRAAEGVTLDEIAATFDVEHIAEHLYTKGQPDPDLVIRTSGEQRLGGFLLWQSVHSEYYFCEVYWPDFRRVDFLRAVRDYAARDRRRGR</sequence>
<feature type="active site" description="Proton acceptor" evidence="5">
    <location>
        <position position="81"/>
    </location>
</feature>
<comment type="function">
    <text evidence="5">Catalyzes the condensation of isopentenyl diphosphate (IPP) with allylic pyrophosphates generating different type of terpenoids.</text>
</comment>
<evidence type="ECO:0000256" key="3">
    <source>
        <dbReference type="ARBA" id="ARBA00022842"/>
    </source>
</evidence>
<comment type="caution">
    <text evidence="6">The sequence shown here is derived from an EMBL/GenBank/DDBJ whole genome shotgun (WGS) entry which is preliminary data.</text>
</comment>
<organism evidence="6 7">
    <name type="scientific">Cellulomonas triticagri</name>
    <dbReference type="NCBI Taxonomy" id="2483352"/>
    <lineage>
        <taxon>Bacteria</taxon>
        <taxon>Bacillati</taxon>
        <taxon>Actinomycetota</taxon>
        <taxon>Actinomycetes</taxon>
        <taxon>Micrococcales</taxon>
        <taxon>Cellulomonadaceae</taxon>
        <taxon>Cellulomonas</taxon>
    </lineage>
</organism>
<comment type="similarity">
    <text evidence="4">Belongs to the UPP synthase family. Z-FPP synthase subfamily.</text>
</comment>
<evidence type="ECO:0000256" key="5">
    <source>
        <dbReference type="HAMAP-Rule" id="MF_01139"/>
    </source>
</evidence>
<feature type="active site" evidence="5">
    <location>
        <position position="33"/>
    </location>
</feature>
<feature type="binding site" evidence="5">
    <location>
        <position position="50"/>
    </location>
    <ligand>
        <name>substrate</name>
    </ligand>
</feature>
<dbReference type="OrthoDB" id="4191603at2"/>
<feature type="binding site" evidence="5">
    <location>
        <position position="84"/>
    </location>
    <ligand>
        <name>substrate</name>
    </ligand>
</feature>
<dbReference type="AlphaFoldDB" id="A0A3M2INS4"/>
<dbReference type="SUPFAM" id="SSF64005">
    <property type="entry name" value="Undecaprenyl diphosphate synthase"/>
    <property type="match status" value="1"/>
</dbReference>
<comment type="cofactor">
    <cofactor evidence="5">
        <name>Mg(2+)</name>
        <dbReference type="ChEBI" id="CHEBI:18420"/>
    </cofactor>
    <text evidence="5">Binds 2 magnesium ions per subunit.</text>
</comment>
<dbReference type="CDD" id="cd00475">
    <property type="entry name" value="Cis_IPPS"/>
    <property type="match status" value="1"/>
</dbReference>
<dbReference type="HAMAP" id="MF_01139">
    <property type="entry name" value="ISPT"/>
    <property type="match status" value="1"/>
</dbReference>
<dbReference type="FunFam" id="3.40.1180.10:FF:000003">
    <property type="entry name" value="Isoprenyl transferase 2"/>
    <property type="match status" value="1"/>
</dbReference>